<name>A0AC59YD51_RANTA</name>
<reference evidence="1" key="1">
    <citation type="submission" date="2023-05" db="EMBL/GenBank/DDBJ databases">
        <authorList>
            <consortium name="ELIXIR-Norway"/>
        </authorList>
    </citation>
    <scope>NUCLEOTIDE SEQUENCE</scope>
</reference>
<evidence type="ECO:0000313" key="1">
    <source>
        <dbReference type="EMBL" id="CAM9577534.1"/>
    </source>
</evidence>
<protein>
    <submittedName>
        <fullName evidence="1">Uncharacterized protein</fullName>
    </submittedName>
</protein>
<organism evidence="1">
    <name type="scientific">Rangifer tarandus platyrhynchus</name>
    <name type="common">Svalbard reindeer</name>
    <dbReference type="NCBI Taxonomy" id="3082113"/>
    <lineage>
        <taxon>Eukaryota</taxon>
        <taxon>Metazoa</taxon>
        <taxon>Chordata</taxon>
        <taxon>Craniata</taxon>
        <taxon>Vertebrata</taxon>
        <taxon>Euteleostomi</taxon>
        <taxon>Mammalia</taxon>
        <taxon>Eutheria</taxon>
        <taxon>Laurasiatheria</taxon>
        <taxon>Artiodactyla</taxon>
        <taxon>Ruminantia</taxon>
        <taxon>Pecora</taxon>
        <taxon>Cervidae</taxon>
        <taxon>Odocoileinae</taxon>
        <taxon>Rangifer</taxon>
    </lineage>
</organism>
<gene>
    <name evidence="1" type="ORF">MRATA1EN22A_LOCUS4500</name>
</gene>
<accession>A0AC59YD51</accession>
<sequence>MPQAKQHSPTCQQTDFLSPQPPLDTPLVMVLPTMEPRPSSTREGPGIHLPPRPVAPPQPPLSPHPAPSPRPTHPVAPPHTPRRPPRPCRPALIHTPPYRPALPSPPTITPPTIPPRPRPTLPSRLRRSEFPSAGGPLVTSGHL</sequence>
<reference evidence="1" key="2">
    <citation type="submission" date="2025-03" db="EMBL/GenBank/DDBJ databases">
        <authorList>
            <consortium name="ELIXIR-Norway"/>
            <consortium name="Elixir Norway"/>
        </authorList>
    </citation>
    <scope>NUCLEOTIDE SEQUENCE</scope>
</reference>
<dbReference type="EMBL" id="OX596096">
    <property type="protein sequence ID" value="CAM9577534.1"/>
    <property type="molecule type" value="Genomic_DNA"/>
</dbReference>
<proteinExistence type="predicted"/>